<dbReference type="RefSeq" id="WP_095044282.1">
    <property type="nucleotide sequence ID" value="NZ_LN890655.1"/>
</dbReference>
<name>A0A160T7Z0_9CHLR</name>
<evidence type="ECO:0000313" key="2">
    <source>
        <dbReference type="Proteomes" id="UP000215027"/>
    </source>
</evidence>
<dbReference type="PANTHER" id="PTHR30348:SF4">
    <property type="entry name" value="DUF72 DOMAIN-CONTAINING PROTEIN"/>
    <property type="match status" value="1"/>
</dbReference>
<keyword evidence="2" id="KW-1185">Reference proteome</keyword>
<dbReference type="AlphaFoldDB" id="A0A160T7Z0"/>
<dbReference type="InterPro" id="IPR036520">
    <property type="entry name" value="UPF0759_sf"/>
</dbReference>
<sequence>MDNYHVGTMGFGYKPWQGTFYPDRLPKTQQLAYYATRFNALEMDSTFYGTPRLASVERWRDTTPDGFRFCPKAPREITHDLRLAPTTQAFLDNFLDTMRLLGDRLGPIVFQFPPDFAVAERDNLAAFLPHLPPDLRFAVELRHRSWWSDETADLFRAHNVCWIAADYIYLPKEIRRTADFLYVRFLGRHGQFDDKSHEVLDKTAELQDWLSQIEPHLPAVTDVYAFFNDDYAGHAPATAERFMRLVGLDPGAGPPQQGRLF</sequence>
<dbReference type="EMBL" id="LN890655">
    <property type="protein sequence ID" value="CUS05020.2"/>
    <property type="molecule type" value="Genomic_DNA"/>
</dbReference>
<dbReference type="KEGG" id="pbf:CFX0092_A3142"/>
<dbReference type="Proteomes" id="UP000215027">
    <property type="component" value="Chromosome I"/>
</dbReference>
<accession>A0A160T7Z0</accession>
<dbReference type="Gene3D" id="3.20.20.410">
    <property type="entry name" value="Protein of unknown function UPF0759"/>
    <property type="match status" value="1"/>
</dbReference>
<dbReference type="InterPro" id="IPR002763">
    <property type="entry name" value="DUF72"/>
</dbReference>
<dbReference type="SUPFAM" id="SSF117396">
    <property type="entry name" value="TM1631-like"/>
    <property type="match status" value="1"/>
</dbReference>
<protein>
    <recommendedName>
        <fullName evidence="3">DUF72 domain-containing protein</fullName>
    </recommendedName>
</protein>
<organism evidence="1 2">
    <name type="scientific">Candidatus Promineifilum breve</name>
    <dbReference type="NCBI Taxonomy" id="1806508"/>
    <lineage>
        <taxon>Bacteria</taxon>
        <taxon>Bacillati</taxon>
        <taxon>Chloroflexota</taxon>
        <taxon>Ardenticatenia</taxon>
        <taxon>Candidatus Promineifilales</taxon>
        <taxon>Candidatus Promineifilaceae</taxon>
        <taxon>Candidatus Promineifilum</taxon>
    </lineage>
</organism>
<dbReference type="Pfam" id="PF01904">
    <property type="entry name" value="DUF72"/>
    <property type="match status" value="1"/>
</dbReference>
<reference evidence="1" key="1">
    <citation type="submission" date="2016-01" db="EMBL/GenBank/DDBJ databases">
        <authorList>
            <person name="Mcilroy J.S."/>
            <person name="Karst M S."/>
            <person name="Albertsen M."/>
        </authorList>
    </citation>
    <scope>NUCLEOTIDE SEQUENCE</scope>
    <source>
        <strain evidence="1">Cfx-K</strain>
    </source>
</reference>
<evidence type="ECO:0008006" key="3">
    <source>
        <dbReference type="Google" id="ProtNLM"/>
    </source>
</evidence>
<proteinExistence type="predicted"/>
<evidence type="ECO:0000313" key="1">
    <source>
        <dbReference type="EMBL" id="CUS05020.2"/>
    </source>
</evidence>
<gene>
    <name evidence="1" type="ORF">CFX0092_A3142</name>
</gene>
<dbReference type="OrthoDB" id="9780310at2"/>
<dbReference type="PANTHER" id="PTHR30348">
    <property type="entry name" value="UNCHARACTERIZED PROTEIN YECE"/>
    <property type="match status" value="1"/>
</dbReference>